<evidence type="ECO:0000256" key="1">
    <source>
        <dbReference type="ARBA" id="ARBA00022737"/>
    </source>
</evidence>
<dbReference type="Gene3D" id="2.60.40.10">
    <property type="entry name" value="Immunoglobulins"/>
    <property type="match status" value="3"/>
</dbReference>
<feature type="domain" description="Fibronectin type-III" evidence="3">
    <location>
        <begin position="107"/>
        <end position="209"/>
    </location>
</feature>
<accession>A0A8X6FRE9</accession>
<evidence type="ECO:0000313" key="5">
    <source>
        <dbReference type="Proteomes" id="UP000887116"/>
    </source>
</evidence>
<dbReference type="EMBL" id="BMAO01003292">
    <property type="protein sequence ID" value="GFQ86918.1"/>
    <property type="molecule type" value="Genomic_DNA"/>
</dbReference>
<dbReference type="SMART" id="SM00060">
    <property type="entry name" value="FN3"/>
    <property type="match status" value="2"/>
</dbReference>
<protein>
    <submittedName>
        <fullName evidence="4">Down syndrome cell adhesion molecule homolog</fullName>
    </submittedName>
</protein>
<gene>
    <name evidence="4" type="primary">Dscam</name>
    <name evidence="4" type="ORF">TNCT_373621</name>
</gene>
<organism evidence="4 5">
    <name type="scientific">Trichonephila clavata</name>
    <name type="common">Joro spider</name>
    <name type="synonym">Nephila clavata</name>
    <dbReference type="NCBI Taxonomy" id="2740835"/>
    <lineage>
        <taxon>Eukaryota</taxon>
        <taxon>Metazoa</taxon>
        <taxon>Ecdysozoa</taxon>
        <taxon>Arthropoda</taxon>
        <taxon>Chelicerata</taxon>
        <taxon>Arachnida</taxon>
        <taxon>Araneae</taxon>
        <taxon>Araneomorphae</taxon>
        <taxon>Entelegynae</taxon>
        <taxon>Araneoidea</taxon>
        <taxon>Nephilidae</taxon>
        <taxon>Trichonephila</taxon>
    </lineage>
</organism>
<dbReference type="InterPro" id="IPR003599">
    <property type="entry name" value="Ig_sub"/>
</dbReference>
<keyword evidence="5" id="KW-1185">Reference proteome</keyword>
<dbReference type="InterPro" id="IPR036179">
    <property type="entry name" value="Ig-like_dom_sf"/>
</dbReference>
<dbReference type="InterPro" id="IPR013098">
    <property type="entry name" value="Ig_I-set"/>
</dbReference>
<comment type="caution">
    <text evidence="4">The sequence shown here is derived from an EMBL/GenBank/DDBJ whole genome shotgun (WGS) entry which is preliminary data.</text>
</comment>
<dbReference type="PANTHER" id="PTHR13817:SF166">
    <property type="entry name" value="NEURONAL IGCAM-RELATED"/>
    <property type="match status" value="1"/>
</dbReference>
<dbReference type="PROSITE" id="PS50853">
    <property type="entry name" value="FN3"/>
    <property type="match status" value="2"/>
</dbReference>
<dbReference type="SMART" id="SM00409">
    <property type="entry name" value="IG"/>
    <property type="match status" value="1"/>
</dbReference>
<dbReference type="InterPro" id="IPR036116">
    <property type="entry name" value="FN3_sf"/>
</dbReference>
<evidence type="ECO:0000259" key="3">
    <source>
        <dbReference type="PROSITE" id="PS50853"/>
    </source>
</evidence>
<dbReference type="Pfam" id="PF07679">
    <property type="entry name" value="I-set"/>
    <property type="match status" value="1"/>
</dbReference>
<dbReference type="CDD" id="cd00063">
    <property type="entry name" value="FN3"/>
    <property type="match status" value="2"/>
</dbReference>
<dbReference type="Proteomes" id="UP000887116">
    <property type="component" value="Unassembled WGS sequence"/>
</dbReference>
<evidence type="ECO:0000313" key="4">
    <source>
        <dbReference type="EMBL" id="GFQ86918.1"/>
    </source>
</evidence>
<dbReference type="PRINTS" id="PR00014">
    <property type="entry name" value="FNTYPEIII"/>
</dbReference>
<proteinExistence type="predicted"/>
<sequence>MCAGAPQFHFKFKVIGTRRGERTLIECSSYGNRPMSFIWRKQGVIIEPTSEPRYRLVNEELVDGDRTKLIIEKAERKDSALFTCTAINDYGEDSMNIQLTVQDIPDAPQNLEVHDISSRNVRLTWNKPFDGNSPILQYTVMWRQINDKINGETFLGDIAGGPITVPGSETTLTVRGLRPKTRYFFRVKCQNSLGESQFGAEVAATTLEEPPRHAPEEVRAITLSSRAINVTWKVAVEDTDDSIEGYYVGYKLYGSPETFTFKPVESIKGRTQYFIVSNLNRFTEYSIVVQAFNARGAGPPSEEVMTRTLEFGKFYA</sequence>
<dbReference type="PANTHER" id="PTHR13817">
    <property type="entry name" value="TITIN"/>
    <property type="match status" value="1"/>
</dbReference>
<dbReference type="PROSITE" id="PS50835">
    <property type="entry name" value="IG_LIKE"/>
    <property type="match status" value="1"/>
</dbReference>
<feature type="domain" description="Ig-like" evidence="2">
    <location>
        <begin position="6"/>
        <end position="102"/>
    </location>
</feature>
<dbReference type="InterPro" id="IPR007110">
    <property type="entry name" value="Ig-like_dom"/>
</dbReference>
<dbReference type="InterPro" id="IPR013783">
    <property type="entry name" value="Ig-like_fold"/>
</dbReference>
<dbReference type="InterPro" id="IPR050964">
    <property type="entry name" value="Striated_Muscle_Regulatory"/>
</dbReference>
<dbReference type="GO" id="GO:0009653">
    <property type="term" value="P:anatomical structure morphogenesis"/>
    <property type="evidence" value="ECO:0007669"/>
    <property type="project" value="UniProtKB-ARBA"/>
</dbReference>
<dbReference type="SUPFAM" id="SSF49265">
    <property type="entry name" value="Fibronectin type III"/>
    <property type="match status" value="1"/>
</dbReference>
<dbReference type="FunFam" id="2.60.40.10:FF:000028">
    <property type="entry name" value="Neuronal cell adhesion molecule"/>
    <property type="match status" value="1"/>
</dbReference>
<dbReference type="SUPFAM" id="SSF48726">
    <property type="entry name" value="Immunoglobulin"/>
    <property type="match status" value="1"/>
</dbReference>
<dbReference type="OrthoDB" id="6422672at2759"/>
<feature type="domain" description="Fibronectin type-III" evidence="3">
    <location>
        <begin position="214"/>
        <end position="311"/>
    </location>
</feature>
<name>A0A8X6FRE9_TRICU</name>
<dbReference type="Pfam" id="PF00041">
    <property type="entry name" value="fn3"/>
    <property type="match status" value="2"/>
</dbReference>
<reference evidence="4" key="1">
    <citation type="submission" date="2020-07" db="EMBL/GenBank/DDBJ databases">
        <title>Multicomponent nature underlies the extraordinary mechanical properties of spider dragline silk.</title>
        <authorList>
            <person name="Kono N."/>
            <person name="Nakamura H."/>
            <person name="Mori M."/>
            <person name="Yoshida Y."/>
            <person name="Ohtoshi R."/>
            <person name="Malay A.D."/>
            <person name="Moran D.A.P."/>
            <person name="Tomita M."/>
            <person name="Numata K."/>
            <person name="Arakawa K."/>
        </authorList>
    </citation>
    <scope>NUCLEOTIDE SEQUENCE</scope>
</reference>
<keyword evidence="1" id="KW-0677">Repeat</keyword>
<dbReference type="GO" id="GO:0030154">
    <property type="term" value="P:cell differentiation"/>
    <property type="evidence" value="ECO:0007669"/>
    <property type="project" value="UniProtKB-ARBA"/>
</dbReference>
<dbReference type="FunFam" id="2.60.40.10:FF:000719">
    <property type="entry name" value="nephrin isoform X1"/>
    <property type="match status" value="1"/>
</dbReference>
<evidence type="ECO:0000259" key="2">
    <source>
        <dbReference type="PROSITE" id="PS50835"/>
    </source>
</evidence>
<dbReference type="InterPro" id="IPR003961">
    <property type="entry name" value="FN3_dom"/>
</dbReference>
<dbReference type="AlphaFoldDB" id="A0A8X6FRE9"/>